<evidence type="ECO:0000313" key="3">
    <source>
        <dbReference type="EMBL" id="KZT38982.1"/>
    </source>
</evidence>
<sequence length="590" mass="67211">MTEDMNPPRPITHAARGLEADDIPIDRLPDEILGHIMVLTVWRVDFRQFREVGRNPDDWTRLCLVCSRWNAVAKNTPSLWSQVSFRWAPAAFDSFIKRSGSCPISFFAIQDYPHSGKFQHHFLVELHRIQKLCLSWFPDPKTKSFFFRTDNSDELGTCLMAQFSWRPLPVLSELTLSHGVHDSEDYSALTLPNLPNLRRLNLRGICLAVSRSKLIIHFPKLTVLTMTDTLTKMTDILGFLSLCPALETCRLTRNCEVAQGYDLSAPGEEILLPKLRILHISAFNRRSLEDFFSRLKYSTFADVTVIMRREDRELVMTTLPSVLYSRITSTPYLRISVDYRWRRVDHAIGSVKSPRYALEFKADDGSTFTVTFIEWDDLYKTHFALILRRLTELDLSKTSSVSLSSPTMPSRGEIPNFLYSCPNLQTLEVSTQEGDKVLDSLRYSSDSSGNVYWPGKILPTDPGTSSPARIETLPLVPNLQSLDMTDSTFSPDKLKDLLISRLELGDEVHPLSVNVDYYPEYLDSFEEAMDNMFSSSHIADERGTTNSVGESPVSDQAQLHDDRPKVTCECASCMGKTQEEWYNLRWSANA</sequence>
<organism evidence="3 4">
    <name type="scientific">Sistotremastrum suecicum HHB10207 ss-3</name>
    <dbReference type="NCBI Taxonomy" id="1314776"/>
    <lineage>
        <taxon>Eukaryota</taxon>
        <taxon>Fungi</taxon>
        <taxon>Dikarya</taxon>
        <taxon>Basidiomycota</taxon>
        <taxon>Agaricomycotina</taxon>
        <taxon>Agaricomycetes</taxon>
        <taxon>Sistotremastrales</taxon>
        <taxon>Sistotremastraceae</taxon>
        <taxon>Sistotremastrum</taxon>
    </lineage>
</organism>
<keyword evidence="4" id="KW-1185">Reference proteome</keyword>
<dbReference type="Gene3D" id="1.20.1280.50">
    <property type="match status" value="1"/>
</dbReference>
<feature type="region of interest" description="Disordered" evidence="1">
    <location>
        <begin position="541"/>
        <end position="560"/>
    </location>
</feature>
<evidence type="ECO:0000256" key="1">
    <source>
        <dbReference type="SAM" id="MobiDB-lite"/>
    </source>
</evidence>
<feature type="domain" description="F-box" evidence="2">
    <location>
        <begin position="25"/>
        <end position="86"/>
    </location>
</feature>
<evidence type="ECO:0000259" key="2">
    <source>
        <dbReference type="Pfam" id="PF12937"/>
    </source>
</evidence>
<protein>
    <recommendedName>
        <fullName evidence="2">F-box domain-containing protein</fullName>
    </recommendedName>
</protein>
<dbReference type="SUPFAM" id="SSF52047">
    <property type="entry name" value="RNI-like"/>
    <property type="match status" value="1"/>
</dbReference>
<dbReference type="PANTHER" id="PTHR38926">
    <property type="entry name" value="F-BOX DOMAIN CONTAINING PROTEIN, EXPRESSED"/>
    <property type="match status" value="1"/>
</dbReference>
<dbReference type="PANTHER" id="PTHR38926:SF72">
    <property type="entry name" value="IM:7136021-RELATED"/>
    <property type="match status" value="1"/>
</dbReference>
<accession>A0A166DX19</accession>
<name>A0A166DX19_9AGAM</name>
<dbReference type="Proteomes" id="UP000076798">
    <property type="component" value="Unassembled WGS sequence"/>
</dbReference>
<evidence type="ECO:0000313" key="4">
    <source>
        <dbReference type="Proteomes" id="UP000076798"/>
    </source>
</evidence>
<gene>
    <name evidence="3" type="ORF">SISSUDRAFT_1032943</name>
</gene>
<dbReference type="Gene3D" id="3.80.10.10">
    <property type="entry name" value="Ribonuclease Inhibitor"/>
    <property type="match status" value="1"/>
</dbReference>
<dbReference type="EMBL" id="KV428053">
    <property type="protein sequence ID" value="KZT38982.1"/>
    <property type="molecule type" value="Genomic_DNA"/>
</dbReference>
<dbReference type="InterPro" id="IPR032675">
    <property type="entry name" value="LRR_dom_sf"/>
</dbReference>
<dbReference type="AlphaFoldDB" id="A0A166DX19"/>
<feature type="compositionally biased region" description="Polar residues" evidence="1">
    <location>
        <begin position="544"/>
        <end position="557"/>
    </location>
</feature>
<dbReference type="OrthoDB" id="3139566at2759"/>
<reference evidence="3 4" key="1">
    <citation type="journal article" date="2016" name="Mol. Biol. Evol.">
        <title>Comparative Genomics of Early-Diverging Mushroom-Forming Fungi Provides Insights into the Origins of Lignocellulose Decay Capabilities.</title>
        <authorList>
            <person name="Nagy L.G."/>
            <person name="Riley R."/>
            <person name="Tritt A."/>
            <person name="Adam C."/>
            <person name="Daum C."/>
            <person name="Floudas D."/>
            <person name="Sun H."/>
            <person name="Yadav J.S."/>
            <person name="Pangilinan J."/>
            <person name="Larsson K.H."/>
            <person name="Matsuura K."/>
            <person name="Barry K."/>
            <person name="Labutti K."/>
            <person name="Kuo R."/>
            <person name="Ohm R.A."/>
            <person name="Bhattacharya S.S."/>
            <person name="Shirouzu T."/>
            <person name="Yoshinaga Y."/>
            <person name="Martin F.M."/>
            <person name="Grigoriev I.V."/>
            <person name="Hibbett D.S."/>
        </authorList>
    </citation>
    <scope>NUCLEOTIDE SEQUENCE [LARGE SCALE GENOMIC DNA]</scope>
    <source>
        <strain evidence="3 4">HHB10207 ss-3</strain>
    </source>
</reference>
<dbReference type="InterPro" id="IPR001810">
    <property type="entry name" value="F-box_dom"/>
</dbReference>
<dbReference type="Pfam" id="PF12937">
    <property type="entry name" value="F-box-like"/>
    <property type="match status" value="1"/>
</dbReference>
<proteinExistence type="predicted"/>